<dbReference type="Pfam" id="PF04397">
    <property type="entry name" value="LytTR"/>
    <property type="match status" value="1"/>
</dbReference>
<dbReference type="RefSeq" id="WP_127682755.1">
    <property type="nucleotide sequence ID" value="NZ_SACM01000002.1"/>
</dbReference>
<sequence>MTRILIAEDEPLLAAEIREELLRLWPEAEVVALVHDGHAALQALERERPAVCFLDVQMPGLSGLEVARLAAGRAHIVFITAFDQYAVQAFDEGALGYLVKPLDVVKLARTLSRVKERLDQPPADLGRLVERLQAAPSVEPLRWITVQRGRELQLITVDDVVYFRADHKYVAVVTADSEALISLPLKELAARLDGERFWQVHRSTIVNVQAIKSVSRSLSGKLSIALKSRPESLEVSPTYAHRFKQL</sequence>
<dbReference type="Gene3D" id="2.40.50.1020">
    <property type="entry name" value="LytTr DNA-binding domain"/>
    <property type="match status" value="1"/>
</dbReference>
<dbReference type="SMART" id="SM00448">
    <property type="entry name" value="REC"/>
    <property type="match status" value="1"/>
</dbReference>
<evidence type="ECO:0000313" key="4">
    <source>
        <dbReference type="EMBL" id="RVT86260.1"/>
    </source>
</evidence>
<reference evidence="4 5" key="1">
    <citation type="submission" date="2019-01" db="EMBL/GenBank/DDBJ databases">
        <authorList>
            <person name="Chen W.-M."/>
        </authorList>
    </citation>
    <scope>NUCLEOTIDE SEQUENCE [LARGE SCALE GENOMIC DNA]</scope>
    <source>
        <strain evidence="4 5">CCP-18</strain>
    </source>
</reference>
<name>A0A437LLF9_9BURK</name>
<dbReference type="PANTHER" id="PTHR37299">
    <property type="entry name" value="TRANSCRIPTIONAL REGULATOR-RELATED"/>
    <property type="match status" value="1"/>
</dbReference>
<feature type="modified residue" description="4-aspartylphosphate" evidence="1">
    <location>
        <position position="55"/>
    </location>
</feature>
<dbReference type="PROSITE" id="PS50930">
    <property type="entry name" value="HTH_LYTTR"/>
    <property type="match status" value="1"/>
</dbReference>
<feature type="domain" description="Response regulatory" evidence="2">
    <location>
        <begin position="3"/>
        <end position="115"/>
    </location>
</feature>
<dbReference type="SMART" id="SM00850">
    <property type="entry name" value="LytTR"/>
    <property type="match status" value="1"/>
</dbReference>
<keyword evidence="5" id="KW-1185">Reference proteome</keyword>
<evidence type="ECO:0000256" key="1">
    <source>
        <dbReference type="PROSITE-ProRule" id="PRU00169"/>
    </source>
</evidence>
<dbReference type="InterPro" id="IPR046947">
    <property type="entry name" value="LytR-like"/>
</dbReference>
<protein>
    <submittedName>
        <fullName evidence="4">Response regulator transcription factor</fullName>
    </submittedName>
</protein>
<evidence type="ECO:0000259" key="2">
    <source>
        <dbReference type="PROSITE" id="PS50110"/>
    </source>
</evidence>
<dbReference type="EMBL" id="SACM01000002">
    <property type="protein sequence ID" value="RVT86260.1"/>
    <property type="molecule type" value="Genomic_DNA"/>
</dbReference>
<evidence type="ECO:0000259" key="3">
    <source>
        <dbReference type="PROSITE" id="PS50930"/>
    </source>
</evidence>
<dbReference type="InterPro" id="IPR011006">
    <property type="entry name" value="CheY-like_superfamily"/>
</dbReference>
<accession>A0A437LLF9</accession>
<dbReference type="PANTHER" id="PTHR37299:SF1">
    <property type="entry name" value="STAGE 0 SPORULATION PROTEIN A HOMOLOG"/>
    <property type="match status" value="1"/>
</dbReference>
<dbReference type="InterPro" id="IPR001789">
    <property type="entry name" value="Sig_transdc_resp-reg_receiver"/>
</dbReference>
<proteinExistence type="predicted"/>
<dbReference type="AlphaFoldDB" id="A0A437LLF9"/>
<dbReference type="Proteomes" id="UP000288587">
    <property type="component" value="Unassembled WGS sequence"/>
</dbReference>
<keyword evidence="1" id="KW-0597">Phosphoprotein</keyword>
<dbReference type="Gene3D" id="3.40.50.2300">
    <property type="match status" value="1"/>
</dbReference>
<dbReference type="PROSITE" id="PS50110">
    <property type="entry name" value="RESPONSE_REGULATORY"/>
    <property type="match status" value="1"/>
</dbReference>
<dbReference type="GO" id="GO:0003677">
    <property type="term" value="F:DNA binding"/>
    <property type="evidence" value="ECO:0007669"/>
    <property type="project" value="InterPro"/>
</dbReference>
<comment type="caution">
    <text evidence="4">The sequence shown here is derived from an EMBL/GenBank/DDBJ whole genome shotgun (WGS) entry which is preliminary data.</text>
</comment>
<feature type="domain" description="HTH LytTR-type" evidence="3">
    <location>
        <begin position="144"/>
        <end position="246"/>
    </location>
</feature>
<dbReference type="GO" id="GO:0000156">
    <property type="term" value="F:phosphorelay response regulator activity"/>
    <property type="evidence" value="ECO:0007669"/>
    <property type="project" value="InterPro"/>
</dbReference>
<dbReference type="OrthoDB" id="8889669at2"/>
<evidence type="ECO:0000313" key="5">
    <source>
        <dbReference type="Proteomes" id="UP000288587"/>
    </source>
</evidence>
<dbReference type="SUPFAM" id="SSF52172">
    <property type="entry name" value="CheY-like"/>
    <property type="match status" value="1"/>
</dbReference>
<dbReference type="InterPro" id="IPR007492">
    <property type="entry name" value="LytTR_DNA-bd_dom"/>
</dbReference>
<gene>
    <name evidence="4" type="ORF">EOD73_09515</name>
</gene>
<organism evidence="4 5">
    <name type="scientific">Inhella crocodyli</name>
    <dbReference type="NCBI Taxonomy" id="2499851"/>
    <lineage>
        <taxon>Bacteria</taxon>
        <taxon>Pseudomonadati</taxon>
        <taxon>Pseudomonadota</taxon>
        <taxon>Betaproteobacteria</taxon>
        <taxon>Burkholderiales</taxon>
        <taxon>Sphaerotilaceae</taxon>
        <taxon>Inhella</taxon>
    </lineage>
</organism>
<dbReference type="Pfam" id="PF00072">
    <property type="entry name" value="Response_reg"/>
    <property type="match status" value="1"/>
</dbReference>